<feature type="domain" description="CheW-like" evidence="1">
    <location>
        <begin position="2"/>
        <end position="142"/>
    </location>
</feature>
<dbReference type="GO" id="GO:0007165">
    <property type="term" value="P:signal transduction"/>
    <property type="evidence" value="ECO:0007669"/>
    <property type="project" value="InterPro"/>
</dbReference>
<reference evidence="2" key="1">
    <citation type="submission" date="2016-10" db="EMBL/GenBank/DDBJ databases">
        <title>Sequence of Gallionella enrichment culture.</title>
        <authorList>
            <person name="Poehlein A."/>
            <person name="Muehling M."/>
            <person name="Daniel R."/>
        </authorList>
    </citation>
    <scope>NUCLEOTIDE SEQUENCE</scope>
</reference>
<gene>
    <name evidence="2" type="primary">cheW_35</name>
    <name evidence="2" type="ORF">GALL_522010</name>
</gene>
<dbReference type="PANTHER" id="PTHR22617:SF23">
    <property type="entry name" value="CHEMOTAXIS PROTEIN CHEW"/>
    <property type="match status" value="1"/>
</dbReference>
<evidence type="ECO:0000313" key="2">
    <source>
        <dbReference type="EMBL" id="OIQ66231.1"/>
    </source>
</evidence>
<dbReference type="Pfam" id="PF01584">
    <property type="entry name" value="CheW"/>
    <property type="match status" value="1"/>
</dbReference>
<dbReference type="InterPro" id="IPR036061">
    <property type="entry name" value="CheW-like_dom_sf"/>
</dbReference>
<accession>A0A1J5PEJ8</accession>
<dbReference type="PROSITE" id="PS50851">
    <property type="entry name" value="CHEW"/>
    <property type="match status" value="1"/>
</dbReference>
<dbReference type="PANTHER" id="PTHR22617">
    <property type="entry name" value="CHEMOTAXIS SENSOR HISTIDINE KINASE-RELATED"/>
    <property type="match status" value="1"/>
</dbReference>
<evidence type="ECO:0000259" key="1">
    <source>
        <dbReference type="PROSITE" id="PS50851"/>
    </source>
</evidence>
<proteinExistence type="predicted"/>
<dbReference type="AlphaFoldDB" id="A0A1J5PEJ8"/>
<dbReference type="SUPFAM" id="SSF50341">
    <property type="entry name" value="CheW-like"/>
    <property type="match status" value="1"/>
</dbReference>
<comment type="caution">
    <text evidence="2">The sequence shown here is derived from an EMBL/GenBank/DDBJ whole genome shotgun (WGS) entry which is preliminary data.</text>
</comment>
<dbReference type="InterPro" id="IPR002545">
    <property type="entry name" value="CheW-lke_dom"/>
</dbReference>
<dbReference type="InterPro" id="IPR039315">
    <property type="entry name" value="CheW"/>
</dbReference>
<dbReference type="EMBL" id="MLJW01006745">
    <property type="protein sequence ID" value="OIQ66231.1"/>
    <property type="molecule type" value="Genomic_DNA"/>
</dbReference>
<organism evidence="2">
    <name type="scientific">mine drainage metagenome</name>
    <dbReference type="NCBI Taxonomy" id="410659"/>
    <lineage>
        <taxon>unclassified sequences</taxon>
        <taxon>metagenomes</taxon>
        <taxon>ecological metagenomes</taxon>
    </lineage>
</organism>
<name>A0A1J5PEJ8_9ZZZZ</name>
<sequence>MSQQLATFELAGHLFGVDVDRVQEVIRNQTTTRVPLAPAAIGGLINRRGQVVTAIDLRERLGLPSAGPDHLPMNVVVRTSDGPVSLFVDVIGEVIDTDDELFESPPETLTGPGRELILGVHKLKDRLVLALDVDRAVDISATA</sequence>
<protein>
    <submittedName>
        <fullName evidence="2">Chemotaxis protein CheW</fullName>
    </submittedName>
</protein>
<dbReference type="Gene3D" id="2.40.50.180">
    <property type="entry name" value="CheA-289, Domain 4"/>
    <property type="match status" value="1"/>
</dbReference>
<dbReference type="GO" id="GO:0006935">
    <property type="term" value="P:chemotaxis"/>
    <property type="evidence" value="ECO:0007669"/>
    <property type="project" value="InterPro"/>
</dbReference>
<dbReference type="Gene3D" id="2.30.30.40">
    <property type="entry name" value="SH3 Domains"/>
    <property type="match status" value="1"/>
</dbReference>
<dbReference type="SMART" id="SM00260">
    <property type="entry name" value="CheW"/>
    <property type="match status" value="1"/>
</dbReference>
<dbReference type="GO" id="GO:0005829">
    <property type="term" value="C:cytosol"/>
    <property type="evidence" value="ECO:0007669"/>
    <property type="project" value="TreeGrafter"/>
</dbReference>